<accession>A0A9P6WP42</accession>
<dbReference type="InterPro" id="IPR036956">
    <property type="entry name" value="Impact_N_sf"/>
</dbReference>
<dbReference type="GO" id="GO:0006446">
    <property type="term" value="P:regulation of translational initiation"/>
    <property type="evidence" value="ECO:0007669"/>
    <property type="project" value="TreeGrafter"/>
</dbReference>
<dbReference type="Gene3D" id="3.30.230.30">
    <property type="entry name" value="Impact, N-terminal domain"/>
    <property type="match status" value="1"/>
</dbReference>
<dbReference type="InterPro" id="IPR001498">
    <property type="entry name" value="Impact_N"/>
</dbReference>
<dbReference type="SUPFAM" id="SSF54211">
    <property type="entry name" value="Ribosomal protein S5 domain 2-like"/>
    <property type="match status" value="1"/>
</dbReference>
<evidence type="ECO:0000313" key="3">
    <source>
        <dbReference type="EMBL" id="KAG0689578.1"/>
    </source>
</evidence>
<comment type="caution">
    <text evidence="3">The sequence shown here is derived from an EMBL/GenBank/DDBJ whole genome shotgun (WGS) entry which is preliminary data.</text>
</comment>
<dbReference type="PANTHER" id="PTHR16301:SF17">
    <property type="entry name" value="IMPACT FAMILY MEMBER YDL177C"/>
    <property type="match status" value="1"/>
</dbReference>
<dbReference type="InterPro" id="IPR020568">
    <property type="entry name" value="Ribosomal_Su5_D2-typ_SF"/>
</dbReference>
<protein>
    <recommendedName>
        <fullName evidence="2">Impact N-terminal domain-containing protein</fullName>
    </recommendedName>
</protein>
<dbReference type="OrthoDB" id="69641at2759"/>
<evidence type="ECO:0000313" key="4">
    <source>
        <dbReference type="Proteomes" id="UP000697127"/>
    </source>
</evidence>
<evidence type="ECO:0000259" key="2">
    <source>
        <dbReference type="Pfam" id="PF01205"/>
    </source>
</evidence>
<dbReference type="AlphaFoldDB" id="A0A9P6WP42"/>
<proteinExistence type="inferred from homology"/>
<dbReference type="Pfam" id="PF01205">
    <property type="entry name" value="Impact_N"/>
    <property type="match status" value="1"/>
</dbReference>
<feature type="domain" description="Impact N-terminal" evidence="2">
    <location>
        <begin position="15"/>
        <end position="148"/>
    </location>
</feature>
<name>A0A9P6WP42_9ASCO</name>
<evidence type="ECO:0000256" key="1">
    <source>
        <dbReference type="ARBA" id="ARBA00007665"/>
    </source>
</evidence>
<comment type="similarity">
    <text evidence="1">Belongs to the IMPACT family.</text>
</comment>
<dbReference type="GO" id="GO:0140469">
    <property type="term" value="P:GCN2-mediated signaling"/>
    <property type="evidence" value="ECO:0007669"/>
    <property type="project" value="TreeGrafter"/>
</dbReference>
<reference evidence="3" key="1">
    <citation type="submission" date="2020-11" db="EMBL/GenBank/DDBJ databases">
        <title>Kefir isolates.</title>
        <authorList>
            <person name="Marcisauskas S."/>
            <person name="Kim Y."/>
            <person name="Blasche S."/>
        </authorList>
    </citation>
    <scope>NUCLEOTIDE SEQUENCE</scope>
    <source>
        <strain evidence="3">Olga-1</strain>
    </source>
</reference>
<gene>
    <name evidence="3" type="ORF">C6P40_004834</name>
</gene>
<dbReference type="PROSITE" id="PS00910">
    <property type="entry name" value="UPF0029"/>
    <property type="match status" value="1"/>
</dbReference>
<dbReference type="PANTHER" id="PTHR16301">
    <property type="entry name" value="IMPACT-RELATED"/>
    <property type="match status" value="1"/>
</dbReference>
<dbReference type="Proteomes" id="UP000697127">
    <property type="component" value="Unassembled WGS sequence"/>
</dbReference>
<dbReference type="EMBL" id="PUHW01000072">
    <property type="protein sequence ID" value="KAG0689578.1"/>
    <property type="molecule type" value="Genomic_DNA"/>
</dbReference>
<dbReference type="GO" id="GO:0005737">
    <property type="term" value="C:cytoplasm"/>
    <property type="evidence" value="ECO:0007669"/>
    <property type="project" value="TreeGrafter"/>
</dbReference>
<sequence>MNIKRWSISNVLILKKSKFKGFCIPIKSNLKIPELLKEIYKLDKNLEKASHPTMYAWKTANSENDLIEIKNNKGKKNELNLKNRILINKLSNLNQGFHDNHESGSGLRLMGLLDRLHLINILVVVTRWYGGTPLGPARFKCISDVGMESLENGGYLKIKANNKNWIDCSKIE</sequence>
<keyword evidence="4" id="KW-1185">Reference proteome</keyword>
<organism evidence="3 4">
    <name type="scientific">Pichia californica</name>
    <dbReference type="NCBI Taxonomy" id="460514"/>
    <lineage>
        <taxon>Eukaryota</taxon>
        <taxon>Fungi</taxon>
        <taxon>Dikarya</taxon>
        <taxon>Ascomycota</taxon>
        <taxon>Saccharomycotina</taxon>
        <taxon>Pichiomycetes</taxon>
        <taxon>Pichiales</taxon>
        <taxon>Pichiaceae</taxon>
        <taxon>Pichia</taxon>
    </lineage>
</organism>
<dbReference type="InterPro" id="IPR020569">
    <property type="entry name" value="UPF0029_Impact_CS"/>
</dbReference>
<dbReference type="InterPro" id="IPR023582">
    <property type="entry name" value="Impact"/>
</dbReference>